<keyword evidence="1" id="KW-0805">Transcription regulation</keyword>
<dbReference type="GO" id="GO:0003700">
    <property type="term" value="F:DNA-binding transcription factor activity"/>
    <property type="evidence" value="ECO:0007669"/>
    <property type="project" value="InterPro"/>
</dbReference>
<gene>
    <name evidence="5" type="ORF">G7Y82_11840</name>
</gene>
<reference evidence="5" key="1">
    <citation type="submission" date="2020-03" db="EMBL/GenBank/DDBJ databases">
        <title>Solimonas marina sp. nov., isolated from deep seawater of the Pacific Ocean.</title>
        <authorList>
            <person name="Liu X."/>
            <person name="Lai Q."/>
            <person name="Sun F."/>
            <person name="Gai Y."/>
            <person name="Li G."/>
            <person name="Shao Z."/>
        </authorList>
    </citation>
    <scope>NUCLEOTIDE SEQUENCE</scope>
    <source>
        <strain evidence="5">C16B3</strain>
    </source>
</reference>
<dbReference type="InterPro" id="IPR001845">
    <property type="entry name" value="HTH_ArsR_DNA-bd_dom"/>
</dbReference>
<evidence type="ECO:0000313" key="5">
    <source>
        <dbReference type="EMBL" id="NKF23012.1"/>
    </source>
</evidence>
<evidence type="ECO:0000313" key="6">
    <source>
        <dbReference type="Proteomes" id="UP000653472"/>
    </source>
</evidence>
<dbReference type="PANTHER" id="PTHR43132:SF2">
    <property type="entry name" value="ARSENICAL RESISTANCE OPERON REPRESSOR ARSR-RELATED"/>
    <property type="match status" value="1"/>
</dbReference>
<keyword evidence="6" id="KW-1185">Reference proteome</keyword>
<evidence type="ECO:0000259" key="4">
    <source>
        <dbReference type="PROSITE" id="PS50987"/>
    </source>
</evidence>
<dbReference type="CDD" id="cd00090">
    <property type="entry name" value="HTH_ARSR"/>
    <property type="match status" value="1"/>
</dbReference>
<dbReference type="InterPro" id="IPR011991">
    <property type="entry name" value="ArsR-like_HTH"/>
</dbReference>
<dbReference type="Proteomes" id="UP000653472">
    <property type="component" value="Unassembled WGS sequence"/>
</dbReference>
<organism evidence="5 6">
    <name type="scientific">Solimonas marina</name>
    <dbReference type="NCBI Taxonomy" id="2714601"/>
    <lineage>
        <taxon>Bacteria</taxon>
        <taxon>Pseudomonadati</taxon>
        <taxon>Pseudomonadota</taxon>
        <taxon>Gammaproteobacteria</taxon>
        <taxon>Nevskiales</taxon>
        <taxon>Nevskiaceae</taxon>
        <taxon>Solimonas</taxon>
    </lineage>
</organism>
<accession>A0A969W9A5</accession>
<protein>
    <submittedName>
        <fullName evidence="5">Helix-turn-helix transcriptional regulator</fullName>
    </submittedName>
</protein>
<dbReference type="NCBIfam" id="NF033788">
    <property type="entry name" value="HTH_metalloreg"/>
    <property type="match status" value="1"/>
</dbReference>
<evidence type="ECO:0000256" key="1">
    <source>
        <dbReference type="ARBA" id="ARBA00023015"/>
    </source>
</evidence>
<dbReference type="AlphaFoldDB" id="A0A969W9A5"/>
<dbReference type="PANTHER" id="PTHR43132">
    <property type="entry name" value="ARSENICAL RESISTANCE OPERON REPRESSOR ARSR-RELATED"/>
    <property type="match status" value="1"/>
</dbReference>
<dbReference type="InterPro" id="IPR036390">
    <property type="entry name" value="WH_DNA-bd_sf"/>
</dbReference>
<dbReference type="PRINTS" id="PR00778">
    <property type="entry name" value="HTHARSR"/>
</dbReference>
<sequence>MKIETAVTRLTALAQVHRLAVFRLLVRKGADGMPAGEIAAALKLAPNALSFHLKGLSAAGLITSRQDGRYVIYSPDFKAMNGLLDYLTENCCADGALDAACAPPQNCQDC</sequence>
<feature type="domain" description="HTH arsR-type" evidence="4">
    <location>
        <begin position="1"/>
        <end position="95"/>
    </location>
</feature>
<keyword evidence="2" id="KW-0238">DNA-binding</keyword>
<dbReference type="Pfam" id="PF12840">
    <property type="entry name" value="HTH_20"/>
    <property type="match status" value="1"/>
</dbReference>
<dbReference type="GO" id="GO:0003677">
    <property type="term" value="F:DNA binding"/>
    <property type="evidence" value="ECO:0007669"/>
    <property type="project" value="UniProtKB-KW"/>
</dbReference>
<dbReference type="Gene3D" id="1.10.10.10">
    <property type="entry name" value="Winged helix-like DNA-binding domain superfamily/Winged helix DNA-binding domain"/>
    <property type="match status" value="1"/>
</dbReference>
<dbReference type="PROSITE" id="PS50987">
    <property type="entry name" value="HTH_ARSR_2"/>
    <property type="match status" value="1"/>
</dbReference>
<dbReference type="SUPFAM" id="SSF46785">
    <property type="entry name" value="Winged helix' DNA-binding domain"/>
    <property type="match status" value="1"/>
</dbReference>
<proteinExistence type="predicted"/>
<dbReference type="EMBL" id="JAAVXB010000006">
    <property type="protein sequence ID" value="NKF23012.1"/>
    <property type="molecule type" value="Genomic_DNA"/>
</dbReference>
<dbReference type="InterPro" id="IPR051011">
    <property type="entry name" value="Metal_resp_trans_reg"/>
</dbReference>
<evidence type="ECO:0000256" key="3">
    <source>
        <dbReference type="ARBA" id="ARBA00023163"/>
    </source>
</evidence>
<name>A0A969W9A5_9GAMM</name>
<dbReference type="InterPro" id="IPR036388">
    <property type="entry name" value="WH-like_DNA-bd_sf"/>
</dbReference>
<dbReference type="RefSeq" id="WP_168148343.1">
    <property type="nucleotide sequence ID" value="NZ_JAAVXB010000006.1"/>
</dbReference>
<dbReference type="SMART" id="SM00418">
    <property type="entry name" value="HTH_ARSR"/>
    <property type="match status" value="1"/>
</dbReference>
<comment type="caution">
    <text evidence="5">The sequence shown here is derived from an EMBL/GenBank/DDBJ whole genome shotgun (WGS) entry which is preliminary data.</text>
</comment>
<keyword evidence="3" id="KW-0804">Transcription</keyword>
<evidence type="ECO:0000256" key="2">
    <source>
        <dbReference type="ARBA" id="ARBA00023125"/>
    </source>
</evidence>